<name>A0ABW5Z6Y8_9FLAO</name>
<sequence>MQSIEVMRNMLSLITIFIFCISCKVSEKSTITKEHYSTLDLNSNQGLIGDSLNPYVKFEALKEAVKLKLEKISSAESNVLYEEYLNENSELEARITDLEQPILDKYHSQEEVDKSNLENLLTKLLENELELKEDEDGNYTIKTVFNFYYNLFHKYVTDDYKDYLYLKSEENKEIYEGDASLNLTFTELGDRIIDWEKFIKKYPESKLSSQVKDQIARYQIDYLLGLDNTPTTEKSEDPEKRFIYQENIEEFNRFIKIYPNSPTVKLILLYQANFKNSDAIDLIRKEQEK</sequence>
<evidence type="ECO:0000313" key="2">
    <source>
        <dbReference type="EMBL" id="MFD2908482.1"/>
    </source>
</evidence>
<organism evidence="2 3">
    <name type="scientific">Flavobacterium ardleyense</name>
    <dbReference type="NCBI Taxonomy" id="2038737"/>
    <lineage>
        <taxon>Bacteria</taxon>
        <taxon>Pseudomonadati</taxon>
        <taxon>Bacteroidota</taxon>
        <taxon>Flavobacteriia</taxon>
        <taxon>Flavobacteriales</taxon>
        <taxon>Flavobacteriaceae</taxon>
        <taxon>Flavobacterium</taxon>
    </lineage>
</organism>
<dbReference type="Gene3D" id="1.25.40.10">
    <property type="entry name" value="Tetratricopeptide repeat domain"/>
    <property type="match status" value="1"/>
</dbReference>
<evidence type="ECO:0000313" key="3">
    <source>
        <dbReference type="Proteomes" id="UP001597549"/>
    </source>
</evidence>
<evidence type="ECO:0008006" key="4">
    <source>
        <dbReference type="Google" id="ProtNLM"/>
    </source>
</evidence>
<protein>
    <recommendedName>
        <fullName evidence="4">Lipoprotein</fullName>
    </recommendedName>
</protein>
<gene>
    <name evidence="2" type="ORF">ACFSX9_07010</name>
</gene>
<dbReference type="RefSeq" id="WP_379806047.1">
    <property type="nucleotide sequence ID" value="NZ_JBHUOL010000012.1"/>
</dbReference>
<dbReference type="EMBL" id="JBHUOL010000012">
    <property type="protein sequence ID" value="MFD2908482.1"/>
    <property type="molecule type" value="Genomic_DNA"/>
</dbReference>
<keyword evidence="3" id="KW-1185">Reference proteome</keyword>
<dbReference type="InterPro" id="IPR011990">
    <property type="entry name" value="TPR-like_helical_dom_sf"/>
</dbReference>
<reference evidence="3" key="1">
    <citation type="journal article" date="2019" name="Int. J. Syst. Evol. Microbiol.">
        <title>The Global Catalogue of Microorganisms (GCM) 10K type strain sequencing project: providing services to taxonomists for standard genome sequencing and annotation.</title>
        <authorList>
            <consortium name="The Broad Institute Genomics Platform"/>
            <consortium name="The Broad Institute Genome Sequencing Center for Infectious Disease"/>
            <person name="Wu L."/>
            <person name="Ma J."/>
        </authorList>
    </citation>
    <scope>NUCLEOTIDE SEQUENCE [LARGE SCALE GENOMIC DNA]</scope>
    <source>
        <strain evidence="3">KCTC 52644</strain>
    </source>
</reference>
<proteinExistence type="predicted"/>
<dbReference type="Proteomes" id="UP001597549">
    <property type="component" value="Unassembled WGS sequence"/>
</dbReference>
<feature type="coiled-coil region" evidence="1">
    <location>
        <begin position="81"/>
        <end position="134"/>
    </location>
</feature>
<accession>A0ABW5Z6Y8</accession>
<evidence type="ECO:0000256" key="1">
    <source>
        <dbReference type="SAM" id="Coils"/>
    </source>
</evidence>
<keyword evidence="1" id="KW-0175">Coiled coil</keyword>
<comment type="caution">
    <text evidence="2">The sequence shown here is derived from an EMBL/GenBank/DDBJ whole genome shotgun (WGS) entry which is preliminary data.</text>
</comment>